<dbReference type="EMBL" id="WXXV01000026">
    <property type="protein sequence ID" value="MBE7696186.1"/>
    <property type="molecule type" value="Genomic_DNA"/>
</dbReference>
<dbReference type="InterPro" id="IPR036259">
    <property type="entry name" value="MFS_trans_sf"/>
</dbReference>
<name>A0AAP1WH89_9FLAO</name>
<dbReference type="InterPro" id="IPR011701">
    <property type="entry name" value="MFS"/>
</dbReference>
<feature type="transmembrane region" description="Helical" evidence="4">
    <location>
        <begin position="190"/>
        <end position="209"/>
    </location>
</feature>
<feature type="transmembrane region" description="Helical" evidence="4">
    <location>
        <begin position="318"/>
        <end position="341"/>
    </location>
</feature>
<feature type="transmembrane region" description="Helical" evidence="4">
    <location>
        <begin position="129"/>
        <end position="147"/>
    </location>
</feature>
<accession>A0AAP1WH89</accession>
<keyword evidence="6" id="KW-1185">Reference proteome</keyword>
<keyword evidence="3 4" id="KW-0472">Membrane</keyword>
<feature type="transmembrane region" description="Helical" evidence="4">
    <location>
        <begin position="90"/>
        <end position="108"/>
    </location>
</feature>
<sequence length="342" mass="38615">MKDLNKIFLIKTILTSNVYLIVFFKLLTSNGITQEQIIYAISLGTFFMIFGDAISSFLVDKFGPKRIVMIGSLLQAVAVFLLVFCTTLNQLMVIEVIIGLSFPIIYGADSKWIIANKGDEKSEYFNQSLLWISQLVSAFIGCLLINTPEIGCYLSSFLYLIGFILAYFTKDINRKETVFLNFSISNFKQLLTKISPFYFFIFIIALGVASTSSWVFQMFALEVLEKSEIYFGIIQISAALFSLLGNFFAQKLNRLPRKKDVYFLGLILILYIISFTVFNFLILNLILLCIILIIRGAINAITKVYIVNKASASDPIAIWMFFVNGGAKVFQTLTLVLLGSFM</sequence>
<dbReference type="GO" id="GO:0022857">
    <property type="term" value="F:transmembrane transporter activity"/>
    <property type="evidence" value="ECO:0007669"/>
    <property type="project" value="InterPro"/>
</dbReference>
<evidence type="ECO:0000313" key="5">
    <source>
        <dbReference type="EMBL" id="MBE7696186.1"/>
    </source>
</evidence>
<evidence type="ECO:0000256" key="2">
    <source>
        <dbReference type="ARBA" id="ARBA00022989"/>
    </source>
</evidence>
<feature type="transmembrane region" description="Helical" evidence="4">
    <location>
        <begin position="261"/>
        <end position="279"/>
    </location>
</feature>
<dbReference type="SUPFAM" id="SSF103473">
    <property type="entry name" value="MFS general substrate transporter"/>
    <property type="match status" value="1"/>
</dbReference>
<keyword evidence="2 4" id="KW-1133">Transmembrane helix</keyword>
<feature type="transmembrane region" description="Helical" evidence="4">
    <location>
        <begin position="66"/>
        <end position="84"/>
    </location>
</feature>
<evidence type="ECO:0000256" key="1">
    <source>
        <dbReference type="ARBA" id="ARBA00022692"/>
    </source>
</evidence>
<reference evidence="5 6" key="1">
    <citation type="journal article" date="2020" name="Int. J. Syst. Evol. Microbiol.">
        <title>Tenacibaculum piscium sp. nov., isolated from skin ulcers of sea-farmed fish, and description of Tenacibaculum finnmarkense sp. nov. with subdivision into genomovars finnmarkense and ulcerans.</title>
        <authorList>
            <person name="Olsen A.B."/>
            <person name="Spilsberg B."/>
            <person name="Nilsen H.K."/>
            <person name="Lagesen K."/>
            <person name="Gulla S."/>
            <person name="Avendano-Herrera R."/>
            <person name="Irgang R."/>
            <person name="Duchaud E."/>
            <person name="Colquhoun D.J."/>
        </authorList>
    </citation>
    <scope>NUCLEOTIDE SEQUENCE [LARGE SCALE GENOMIC DNA]</scope>
    <source>
        <strain evidence="5 6">TNO037</strain>
    </source>
</reference>
<feature type="transmembrane region" description="Helical" evidence="4">
    <location>
        <begin position="7"/>
        <end position="24"/>
    </location>
</feature>
<proteinExistence type="predicted"/>
<evidence type="ECO:0000313" key="6">
    <source>
        <dbReference type="Proteomes" id="UP000806077"/>
    </source>
</evidence>
<keyword evidence="1 4" id="KW-0812">Transmembrane</keyword>
<feature type="transmembrane region" description="Helical" evidence="4">
    <location>
        <begin position="36"/>
        <end position="59"/>
    </location>
</feature>
<gene>
    <name evidence="5" type="ORF">F7645_12220</name>
</gene>
<dbReference type="Proteomes" id="UP000806077">
    <property type="component" value="Unassembled WGS sequence"/>
</dbReference>
<evidence type="ECO:0000256" key="4">
    <source>
        <dbReference type="SAM" id="Phobius"/>
    </source>
</evidence>
<feature type="transmembrane region" description="Helical" evidence="4">
    <location>
        <begin position="229"/>
        <end position="249"/>
    </location>
</feature>
<dbReference type="AlphaFoldDB" id="A0AAP1WH89"/>
<dbReference type="Pfam" id="PF07690">
    <property type="entry name" value="MFS_1"/>
    <property type="match status" value="1"/>
</dbReference>
<comment type="caution">
    <text evidence="5">The sequence shown here is derived from an EMBL/GenBank/DDBJ whole genome shotgun (WGS) entry which is preliminary data.</text>
</comment>
<organism evidence="5 6">
    <name type="scientific">Tenacibaculum finnmarkense genomovar finnmarkense</name>
    <dbReference type="NCBI Taxonomy" id="1458503"/>
    <lineage>
        <taxon>Bacteria</taxon>
        <taxon>Pseudomonadati</taxon>
        <taxon>Bacteroidota</taxon>
        <taxon>Flavobacteriia</taxon>
        <taxon>Flavobacteriales</taxon>
        <taxon>Flavobacteriaceae</taxon>
        <taxon>Tenacibaculum</taxon>
        <taxon>Tenacibaculum finnmarkense</taxon>
    </lineage>
</organism>
<feature type="transmembrane region" description="Helical" evidence="4">
    <location>
        <begin position="153"/>
        <end position="169"/>
    </location>
</feature>
<evidence type="ECO:0000256" key="3">
    <source>
        <dbReference type="ARBA" id="ARBA00023136"/>
    </source>
</evidence>
<protein>
    <submittedName>
        <fullName evidence="5">MFS transporter</fullName>
    </submittedName>
</protein>
<dbReference type="RefSeq" id="WP_193702219.1">
    <property type="nucleotide sequence ID" value="NZ_JAJHTL010000028.1"/>
</dbReference>
<dbReference type="Gene3D" id="1.20.1250.20">
    <property type="entry name" value="MFS general substrate transporter like domains"/>
    <property type="match status" value="1"/>
</dbReference>